<evidence type="ECO:0000259" key="10">
    <source>
        <dbReference type="PROSITE" id="PS51328"/>
    </source>
</evidence>
<keyword evidence="11" id="KW-0430">Lectin</keyword>
<evidence type="ECO:0000256" key="7">
    <source>
        <dbReference type="SAM" id="MobiDB-lite"/>
    </source>
</evidence>
<organism evidence="11 12">
    <name type="scientific">Hyaloscypha bicolor E</name>
    <dbReference type="NCBI Taxonomy" id="1095630"/>
    <lineage>
        <taxon>Eukaryota</taxon>
        <taxon>Fungi</taxon>
        <taxon>Dikarya</taxon>
        <taxon>Ascomycota</taxon>
        <taxon>Pezizomycotina</taxon>
        <taxon>Leotiomycetes</taxon>
        <taxon>Helotiales</taxon>
        <taxon>Hyaloscyphaceae</taxon>
        <taxon>Hyaloscypha</taxon>
        <taxon>Hyaloscypha bicolor</taxon>
    </lineage>
</organism>
<dbReference type="InterPro" id="IPR035661">
    <property type="entry name" value="EMP46/EMP47_N"/>
</dbReference>
<dbReference type="OrthoDB" id="10265193at2759"/>
<dbReference type="Proteomes" id="UP000235371">
    <property type="component" value="Unassembled WGS sequence"/>
</dbReference>
<evidence type="ECO:0000256" key="8">
    <source>
        <dbReference type="SAM" id="Phobius"/>
    </source>
</evidence>
<dbReference type="InterPro" id="IPR051136">
    <property type="entry name" value="Intracellular_Lectin-GPT"/>
</dbReference>
<evidence type="ECO:0000256" key="6">
    <source>
        <dbReference type="SAM" id="Coils"/>
    </source>
</evidence>
<dbReference type="PANTHER" id="PTHR12223:SF28">
    <property type="entry name" value="LECTIN, MANNOSE BINDING 1 LIKE"/>
    <property type="match status" value="1"/>
</dbReference>
<dbReference type="GeneID" id="36585285"/>
<reference evidence="11 12" key="1">
    <citation type="submission" date="2016-04" db="EMBL/GenBank/DDBJ databases">
        <title>A degradative enzymes factory behind the ericoid mycorrhizal symbiosis.</title>
        <authorList>
            <consortium name="DOE Joint Genome Institute"/>
            <person name="Martino E."/>
            <person name="Morin E."/>
            <person name="Grelet G."/>
            <person name="Kuo A."/>
            <person name="Kohler A."/>
            <person name="Daghino S."/>
            <person name="Barry K."/>
            <person name="Choi C."/>
            <person name="Cichocki N."/>
            <person name="Clum A."/>
            <person name="Copeland A."/>
            <person name="Hainaut M."/>
            <person name="Haridas S."/>
            <person name="Labutti K."/>
            <person name="Lindquist E."/>
            <person name="Lipzen A."/>
            <person name="Khouja H.-R."/>
            <person name="Murat C."/>
            <person name="Ohm R."/>
            <person name="Olson A."/>
            <person name="Spatafora J."/>
            <person name="Veneault-Fourrey C."/>
            <person name="Henrissat B."/>
            <person name="Grigoriev I."/>
            <person name="Martin F."/>
            <person name="Perotto S."/>
        </authorList>
    </citation>
    <scope>NUCLEOTIDE SEQUENCE [LARGE SCALE GENOMIC DNA]</scope>
    <source>
        <strain evidence="11 12">E</strain>
    </source>
</reference>
<dbReference type="CDD" id="cd06903">
    <property type="entry name" value="lectin_EMP46_EMP47"/>
    <property type="match status" value="1"/>
</dbReference>
<evidence type="ECO:0000256" key="2">
    <source>
        <dbReference type="ARBA" id="ARBA00022692"/>
    </source>
</evidence>
<dbReference type="GO" id="GO:0006888">
    <property type="term" value="P:endoplasmic reticulum to Golgi vesicle-mediated transport"/>
    <property type="evidence" value="ECO:0007669"/>
    <property type="project" value="TreeGrafter"/>
</dbReference>
<dbReference type="STRING" id="1095630.A0A2J6SVP7"/>
<dbReference type="GO" id="GO:0030134">
    <property type="term" value="C:COPII-coated ER to Golgi transport vesicle"/>
    <property type="evidence" value="ECO:0007669"/>
    <property type="project" value="TreeGrafter"/>
</dbReference>
<keyword evidence="3 9" id="KW-0732">Signal</keyword>
<name>A0A2J6SVP7_9HELO</name>
<dbReference type="AlphaFoldDB" id="A0A2J6SVP7"/>
<feature type="region of interest" description="Disordered" evidence="7">
    <location>
        <begin position="239"/>
        <end position="299"/>
    </location>
</feature>
<keyword evidence="4 8" id="KW-1133">Transmembrane helix</keyword>
<dbReference type="Gene3D" id="2.60.120.200">
    <property type="match status" value="1"/>
</dbReference>
<dbReference type="GO" id="GO:0000139">
    <property type="term" value="C:Golgi membrane"/>
    <property type="evidence" value="ECO:0007669"/>
    <property type="project" value="TreeGrafter"/>
</dbReference>
<evidence type="ECO:0000256" key="4">
    <source>
        <dbReference type="ARBA" id="ARBA00022989"/>
    </source>
</evidence>
<dbReference type="Pfam" id="PF03388">
    <property type="entry name" value="Lectin_leg-like"/>
    <property type="match status" value="1"/>
</dbReference>
<keyword evidence="2 8" id="KW-0812">Transmembrane</keyword>
<evidence type="ECO:0000256" key="3">
    <source>
        <dbReference type="ARBA" id="ARBA00022729"/>
    </source>
</evidence>
<dbReference type="PANTHER" id="PTHR12223">
    <property type="entry name" value="VESICULAR MANNOSE-BINDING LECTIN"/>
    <property type="match status" value="1"/>
</dbReference>
<comment type="subcellular location">
    <subcellularLocation>
        <location evidence="1">Membrane</location>
        <topology evidence="1">Single-pass type I membrane protein</topology>
    </subcellularLocation>
</comment>
<keyword evidence="5 8" id="KW-0472">Membrane</keyword>
<gene>
    <name evidence="11" type="ORF">K444DRAFT_568697</name>
</gene>
<feature type="signal peptide" evidence="9">
    <location>
        <begin position="1"/>
        <end position="21"/>
    </location>
</feature>
<feature type="coiled-coil region" evidence="6">
    <location>
        <begin position="340"/>
        <end position="377"/>
    </location>
</feature>
<evidence type="ECO:0000256" key="9">
    <source>
        <dbReference type="SAM" id="SignalP"/>
    </source>
</evidence>
<feature type="domain" description="L-type lectin-like" evidence="10">
    <location>
        <begin position="27"/>
        <end position="238"/>
    </location>
</feature>
<evidence type="ECO:0000256" key="5">
    <source>
        <dbReference type="ARBA" id="ARBA00023136"/>
    </source>
</evidence>
<protein>
    <submittedName>
        <fullName evidence="11">Putative lectin family integral membrane protein</fullName>
    </submittedName>
</protein>
<keyword evidence="6" id="KW-0175">Coiled coil</keyword>
<evidence type="ECO:0000313" key="11">
    <source>
        <dbReference type="EMBL" id="PMD54837.1"/>
    </source>
</evidence>
<dbReference type="InParanoid" id="A0A2J6SVP7"/>
<dbReference type="GO" id="GO:0005793">
    <property type="term" value="C:endoplasmic reticulum-Golgi intermediate compartment"/>
    <property type="evidence" value="ECO:0007669"/>
    <property type="project" value="TreeGrafter"/>
</dbReference>
<dbReference type="InterPro" id="IPR013320">
    <property type="entry name" value="ConA-like_dom_sf"/>
</dbReference>
<feature type="transmembrane region" description="Helical" evidence="8">
    <location>
        <begin position="404"/>
        <end position="425"/>
    </location>
</feature>
<proteinExistence type="predicted"/>
<evidence type="ECO:0000256" key="1">
    <source>
        <dbReference type="ARBA" id="ARBA00004479"/>
    </source>
</evidence>
<sequence length="437" mass="48187">MYWTAPFSSFAATIFFAYAQASYLSNDLSFGHNGNISPNLRAVPNWHLLGKPNAPDILKDKLVLTPPYPGNVRGAIWTEKPLLHSNWAVDVDFRATGPERGGGNLQVWYAKNGQNDMGTSSIYTVGRFDGLALVIDQYAGSAGFIRGFLNDGTTDYSHHHSVDSLAFGHCDYSFRNLGRPSRIMLKHSDNMFRVEVDGNLCFESSKIKLPLGYNFGITAASAENPDSFEVFKFVTTTESHTPDIQDPNAGVQNAGMSPPPATNQIPTPNEAKNAGTSPNDNLFSDPPDAPASQYQSSAEQFSDLHNRLQSLMRNINAVHKTSDLHSQQAQVRQEEMMGHIVRMDNTLDRIERLAKKIEEVQADVRQTKSDLHNALDRHVAGLRGEVRSTHSTMLSTIASMGTGLGKFVLVVLGSNGLLVLCYLVYKRRKANAPKKYL</sequence>
<dbReference type="InterPro" id="IPR005052">
    <property type="entry name" value="Lectin_leg"/>
</dbReference>
<accession>A0A2J6SVP7</accession>
<dbReference type="RefSeq" id="XP_024731741.1">
    <property type="nucleotide sequence ID" value="XM_024877208.1"/>
</dbReference>
<dbReference type="SUPFAM" id="SSF49899">
    <property type="entry name" value="Concanavalin A-like lectins/glucanases"/>
    <property type="match status" value="1"/>
</dbReference>
<dbReference type="GO" id="GO:0005537">
    <property type="term" value="F:D-mannose binding"/>
    <property type="evidence" value="ECO:0007669"/>
    <property type="project" value="TreeGrafter"/>
</dbReference>
<dbReference type="GO" id="GO:0005789">
    <property type="term" value="C:endoplasmic reticulum membrane"/>
    <property type="evidence" value="ECO:0007669"/>
    <property type="project" value="TreeGrafter"/>
</dbReference>
<dbReference type="FunFam" id="2.60.120.200:FF:000245">
    <property type="entry name" value="Similar to lectin family integral membrane protein"/>
    <property type="match status" value="1"/>
</dbReference>
<evidence type="ECO:0000313" key="12">
    <source>
        <dbReference type="Proteomes" id="UP000235371"/>
    </source>
</evidence>
<dbReference type="PROSITE" id="PS51328">
    <property type="entry name" value="L_LECTIN_LIKE"/>
    <property type="match status" value="1"/>
</dbReference>
<feature type="chain" id="PRO_5014405479" evidence="9">
    <location>
        <begin position="22"/>
        <end position="437"/>
    </location>
</feature>
<dbReference type="EMBL" id="KZ613856">
    <property type="protein sequence ID" value="PMD54837.1"/>
    <property type="molecule type" value="Genomic_DNA"/>
</dbReference>
<keyword evidence="12" id="KW-1185">Reference proteome</keyword>